<dbReference type="InterPro" id="IPR021660">
    <property type="entry name" value="DUF3253"/>
</dbReference>
<accession>A0ABP8GSD0</accession>
<comment type="caution">
    <text evidence="1">The sequence shown here is derived from an EMBL/GenBank/DDBJ whole genome shotgun (WGS) entry which is preliminary data.</text>
</comment>
<name>A0ABP8GSD0_9SPHI</name>
<evidence type="ECO:0000313" key="1">
    <source>
        <dbReference type="EMBL" id="GAA4328946.1"/>
    </source>
</evidence>
<evidence type="ECO:0000313" key="2">
    <source>
        <dbReference type="Proteomes" id="UP001500582"/>
    </source>
</evidence>
<dbReference type="InterPro" id="IPR036390">
    <property type="entry name" value="WH_DNA-bd_sf"/>
</dbReference>
<reference evidence="2" key="1">
    <citation type="journal article" date="2019" name="Int. J. Syst. Evol. Microbiol.">
        <title>The Global Catalogue of Microorganisms (GCM) 10K type strain sequencing project: providing services to taxonomists for standard genome sequencing and annotation.</title>
        <authorList>
            <consortium name="The Broad Institute Genomics Platform"/>
            <consortium name="The Broad Institute Genome Sequencing Center for Infectious Disease"/>
            <person name="Wu L."/>
            <person name="Ma J."/>
        </authorList>
    </citation>
    <scope>NUCLEOTIDE SEQUENCE [LARGE SCALE GENOMIC DNA]</scope>
    <source>
        <strain evidence="2">JCM 17705</strain>
    </source>
</reference>
<dbReference type="EMBL" id="BAABFT010000009">
    <property type="protein sequence ID" value="GAA4328946.1"/>
    <property type="molecule type" value="Genomic_DNA"/>
</dbReference>
<dbReference type="RefSeq" id="WP_345212261.1">
    <property type="nucleotide sequence ID" value="NZ_BAABFT010000009.1"/>
</dbReference>
<sequence>MSVKPDIAKAILQSAAERGALKTTCPSEVARALFPSDWRSHMGEVRGVAFQLQEKGKVVITQKGMPVTGEPVKGPIRIGLKL</sequence>
<dbReference type="Gene3D" id="1.10.10.10">
    <property type="entry name" value="Winged helix-like DNA-binding domain superfamily/Winged helix DNA-binding domain"/>
    <property type="match status" value="1"/>
</dbReference>
<gene>
    <name evidence="1" type="ORF">GCM10023149_33260</name>
</gene>
<keyword evidence="2" id="KW-1185">Reference proteome</keyword>
<protein>
    <submittedName>
        <fullName evidence="1">DUF3253 domain-containing protein</fullName>
    </submittedName>
</protein>
<dbReference type="Pfam" id="PF11625">
    <property type="entry name" value="DUF3253"/>
    <property type="match status" value="1"/>
</dbReference>
<dbReference type="Proteomes" id="UP001500582">
    <property type="component" value="Unassembled WGS sequence"/>
</dbReference>
<dbReference type="SUPFAM" id="SSF46785">
    <property type="entry name" value="Winged helix' DNA-binding domain"/>
    <property type="match status" value="1"/>
</dbReference>
<dbReference type="InterPro" id="IPR036388">
    <property type="entry name" value="WH-like_DNA-bd_sf"/>
</dbReference>
<proteinExistence type="predicted"/>
<organism evidence="1 2">
    <name type="scientific">Mucilaginibacter gynuensis</name>
    <dbReference type="NCBI Taxonomy" id="1302236"/>
    <lineage>
        <taxon>Bacteria</taxon>
        <taxon>Pseudomonadati</taxon>
        <taxon>Bacteroidota</taxon>
        <taxon>Sphingobacteriia</taxon>
        <taxon>Sphingobacteriales</taxon>
        <taxon>Sphingobacteriaceae</taxon>
        <taxon>Mucilaginibacter</taxon>
    </lineage>
</organism>